<dbReference type="Proteomes" id="UP000323324">
    <property type="component" value="Unassembled WGS sequence"/>
</dbReference>
<name>A0A8H2LDF6_9FLAO</name>
<comment type="caution">
    <text evidence="2">The sequence shown here is derived from an EMBL/GenBank/DDBJ whole genome shotgun (WGS) entry which is preliminary data.</text>
</comment>
<feature type="transmembrane region" description="Helical" evidence="1">
    <location>
        <begin position="12"/>
        <end position="29"/>
    </location>
</feature>
<organism evidence="2 3">
    <name type="scientific">Bizionia saleffrena</name>
    <dbReference type="NCBI Taxonomy" id="291189"/>
    <lineage>
        <taxon>Bacteria</taxon>
        <taxon>Pseudomonadati</taxon>
        <taxon>Bacteroidota</taxon>
        <taxon>Flavobacteriia</taxon>
        <taxon>Flavobacteriales</taxon>
        <taxon>Flavobacteriaceae</taxon>
        <taxon>Bizionia</taxon>
    </lineage>
</organism>
<sequence length="139" mass="16124">MKKEIKIRKKYISTFFLSFLIGFVILYGLEHFGNFSYLASSESSNFNGSSKSRMTGVVSFSDPVTSIYYESYFGKKIRTNGNGFTVGDMHSEYSVFKKYPSKSFYYTQATIKDYVYGLYISLMVFLVILFFLNFKIKLL</sequence>
<feature type="transmembrane region" description="Helical" evidence="1">
    <location>
        <begin position="114"/>
        <end position="134"/>
    </location>
</feature>
<dbReference type="AlphaFoldDB" id="A0A8H2LDF6"/>
<evidence type="ECO:0000313" key="2">
    <source>
        <dbReference type="EMBL" id="TYB73021.1"/>
    </source>
</evidence>
<keyword evidence="1" id="KW-0472">Membrane</keyword>
<dbReference type="RefSeq" id="WP_148370129.1">
    <property type="nucleotide sequence ID" value="NZ_VSKM01000009.1"/>
</dbReference>
<dbReference type="EMBL" id="VSKM01000009">
    <property type="protein sequence ID" value="TYB73021.1"/>
    <property type="molecule type" value="Genomic_DNA"/>
</dbReference>
<reference evidence="2 3" key="1">
    <citation type="submission" date="2019-08" db="EMBL/GenBank/DDBJ databases">
        <title>Genomes of Antarctic Bizionia species.</title>
        <authorList>
            <person name="Bowman J.P."/>
        </authorList>
    </citation>
    <scope>NUCLEOTIDE SEQUENCE [LARGE SCALE GENOMIC DNA]</scope>
    <source>
        <strain evidence="2 3">HFD</strain>
    </source>
</reference>
<accession>A0A8H2LDF6</accession>
<protein>
    <submittedName>
        <fullName evidence="2">Uncharacterized protein</fullName>
    </submittedName>
</protein>
<keyword evidence="1" id="KW-0812">Transmembrane</keyword>
<evidence type="ECO:0000256" key="1">
    <source>
        <dbReference type="SAM" id="Phobius"/>
    </source>
</evidence>
<keyword evidence="1" id="KW-1133">Transmembrane helix</keyword>
<keyword evidence="3" id="KW-1185">Reference proteome</keyword>
<gene>
    <name evidence="2" type="ORF">ES676_09695</name>
</gene>
<proteinExistence type="predicted"/>
<evidence type="ECO:0000313" key="3">
    <source>
        <dbReference type="Proteomes" id="UP000323324"/>
    </source>
</evidence>